<dbReference type="InterPro" id="IPR000490">
    <property type="entry name" value="Glyco_hydro_17"/>
</dbReference>
<evidence type="ECO:0000256" key="1">
    <source>
        <dbReference type="ARBA" id="ARBA00000382"/>
    </source>
</evidence>
<keyword evidence="10" id="KW-0732">Signal</keyword>
<dbReference type="Gene3D" id="3.20.20.80">
    <property type="entry name" value="Glycosidases"/>
    <property type="match status" value="1"/>
</dbReference>
<evidence type="ECO:0000256" key="9">
    <source>
        <dbReference type="RuleBase" id="RU004336"/>
    </source>
</evidence>
<evidence type="ECO:0000256" key="6">
    <source>
        <dbReference type="ARBA" id="ARBA00033335"/>
    </source>
</evidence>
<protein>
    <recommendedName>
        <fullName evidence="3">glucan endo-1,3-beta-D-glucosidase</fullName>
        <ecNumber evidence="3">3.2.1.39</ecNumber>
    </recommendedName>
    <alternativeName>
        <fullName evidence="6">(1-&gt;3)-beta-glucan endohydrolase</fullName>
    </alternativeName>
    <alternativeName>
        <fullName evidence="7">Beta-1,3-endoglucanase</fullName>
    </alternativeName>
</protein>
<evidence type="ECO:0000256" key="5">
    <source>
        <dbReference type="ARBA" id="ARBA00023295"/>
    </source>
</evidence>
<sequence length="342" mass="36526">MAFTWLVVVLATILAIHNYQIIGTANAAVGIGVNYGMVGDNLPPSTEVINMYKQYNIPNMRLFDPNPNALSAVKGTQISLSLGVRNEDVPSIASSQAGADAWFTTNVQPYVGAVNIAYITLGNEIVPSEFAGSILGAMQNLQNTLTTHQLTNIKLTTVISMATLASSYPPSTGAFTPAAAAVMKGILGFLSQNQSPLMLNVYPYFAYASDPTDIRLDYAQFTAPGPVVHDGNLSYQNLFDAMVDAVFWAMESLGFNNVGLVVSESGWPSAGNGNMTTPALASVYNKNYLQHITSGVGTPKRPGGILGGYIFAMFNEDQKPAGVEQNWGLFTPDMKPVYPVFG</sequence>
<dbReference type="AlphaFoldDB" id="A0A9Q0FQJ5"/>
<comment type="caution">
    <text evidence="11">The sequence shown here is derived from an EMBL/GenBank/DDBJ whole genome shotgun (WGS) entry which is preliminary data.</text>
</comment>
<evidence type="ECO:0000313" key="13">
    <source>
        <dbReference type="Proteomes" id="UP001141552"/>
    </source>
</evidence>
<evidence type="ECO:0000256" key="3">
    <source>
        <dbReference type="ARBA" id="ARBA00012780"/>
    </source>
</evidence>
<reference evidence="11" key="2">
    <citation type="journal article" date="2023" name="Plants (Basel)">
        <title>Annotation of the Turnera subulata (Passifloraceae) Draft Genome Reveals the S-Locus Evolved after the Divergence of Turneroideae from Passifloroideae in a Stepwise Manner.</title>
        <authorList>
            <person name="Henning P.M."/>
            <person name="Roalson E.H."/>
            <person name="Mir W."/>
            <person name="McCubbin A.G."/>
            <person name="Shore J.S."/>
        </authorList>
    </citation>
    <scope>NUCLEOTIDE SEQUENCE</scope>
    <source>
        <strain evidence="11">F60SS</strain>
    </source>
</reference>
<evidence type="ECO:0000313" key="11">
    <source>
        <dbReference type="EMBL" id="KAJ4835044.1"/>
    </source>
</evidence>
<feature type="chain" id="PRO_5040654026" description="glucan endo-1,3-beta-D-glucosidase" evidence="10">
    <location>
        <begin position="16"/>
        <end position="342"/>
    </location>
</feature>
<evidence type="ECO:0000313" key="12">
    <source>
        <dbReference type="EMBL" id="KAJ4835047.1"/>
    </source>
</evidence>
<name>A0A9Q0FQJ5_9ROSI</name>
<feature type="signal peptide" evidence="10">
    <location>
        <begin position="1"/>
        <end position="15"/>
    </location>
</feature>
<dbReference type="InterPro" id="IPR044965">
    <property type="entry name" value="Glyco_hydro_17_plant"/>
</dbReference>
<dbReference type="GO" id="GO:0005975">
    <property type="term" value="P:carbohydrate metabolic process"/>
    <property type="evidence" value="ECO:0007669"/>
    <property type="project" value="InterPro"/>
</dbReference>
<proteinExistence type="inferred from homology"/>
<comment type="catalytic activity">
    <reaction evidence="1">
        <text>Hydrolysis of (1-&gt;3)-beta-D-glucosidic linkages in (1-&gt;3)-beta-D-glucans.</text>
        <dbReference type="EC" id="3.2.1.39"/>
    </reaction>
</comment>
<dbReference type="EMBL" id="JAKUCV010004537">
    <property type="protein sequence ID" value="KAJ4835044.1"/>
    <property type="molecule type" value="Genomic_DNA"/>
</dbReference>
<dbReference type="Pfam" id="PF00332">
    <property type="entry name" value="Glyco_hydro_17"/>
    <property type="match status" value="1"/>
</dbReference>
<dbReference type="InterPro" id="IPR017853">
    <property type="entry name" value="GH"/>
</dbReference>
<gene>
    <name evidence="11" type="ORF">Tsubulata_012837</name>
    <name evidence="12" type="ORF">Tsubulata_012842</name>
</gene>
<keyword evidence="4 9" id="KW-0378">Hydrolase</keyword>
<dbReference type="EC" id="3.2.1.39" evidence="3"/>
<dbReference type="SUPFAM" id="SSF51445">
    <property type="entry name" value="(Trans)glycosidases"/>
    <property type="match status" value="1"/>
</dbReference>
<evidence type="ECO:0000256" key="7">
    <source>
        <dbReference type="ARBA" id="ARBA00033417"/>
    </source>
</evidence>
<accession>A0A9Q0FQJ5</accession>
<dbReference type="Proteomes" id="UP001141552">
    <property type="component" value="Unassembled WGS sequence"/>
</dbReference>
<evidence type="ECO:0000256" key="4">
    <source>
        <dbReference type="ARBA" id="ARBA00022801"/>
    </source>
</evidence>
<dbReference type="EMBL" id="JAKUCV010004537">
    <property type="protein sequence ID" value="KAJ4835047.1"/>
    <property type="molecule type" value="Genomic_DNA"/>
</dbReference>
<dbReference type="OrthoDB" id="843229at2759"/>
<dbReference type="PROSITE" id="PS00587">
    <property type="entry name" value="GLYCOSYL_HYDROL_F17"/>
    <property type="match status" value="1"/>
</dbReference>
<dbReference type="GO" id="GO:0042973">
    <property type="term" value="F:glucan endo-1,3-beta-D-glucosidase activity"/>
    <property type="evidence" value="ECO:0007669"/>
    <property type="project" value="UniProtKB-EC"/>
</dbReference>
<evidence type="ECO:0000256" key="10">
    <source>
        <dbReference type="SAM" id="SignalP"/>
    </source>
</evidence>
<keyword evidence="13" id="KW-1185">Reference proteome</keyword>
<keyword evidence="5 9" id="KW-0326">Glycosidase</keyword>
<evidence type="ECO:0000256" key="8">
    <source>
        <dbReference type="RuleBase" id="RU004335"/>
    </source>
</evidence>
<dbReference type="PANTHER" id="PTHR32227">
    <property type="entry name" value="GLUCAN ENDO-1,3-BETA-GLUCOSIDASE BG1-RELATED-RELATED"/>
    <property type="match status" value="1"/>
</dbReference>
<evidence type="ECO:0000256" key="2">
    <source>
        <dbReference type="ARBA" id="ARBA00008773"/>
    </source>
</evidence>
<comment type="similarity">
    <text evidence="2 8">Belongs to the glycosyl hydrolase 17 family.</text>
</comment>
<dbReference type="FunFam" id="3.20.20.80:FF:000010">
    <property type="entry name" value="glucan endo-1,3-beta-glucosidase, basic"/>
    <property type="match status" value="1"/>
</dbReference>
<organism evidence="11 13">
    <name type="scientific">Turnera subulata</name>
    <dbReference type="NCBI Taxonomy" id="218843"/>
    <lineage>
        <taxon>Eukaryota</taxon>
        <taxon>Viridiplantae</taxon>
        <taxon>Streptophyta</taxon>
        <taxon>Embryophyta</taxon>
        <taxon>Tracheophyta</taxon>
        <taxon>Spermatophyta</taxon>
        <taxon>Magnoliopsida</taxon>
        <taxon>eudicotyledons</taxon>
        <taxon>Gunneridae</taxon>
        <taxon>Pentapetalae</taxon>
        <taxon>rosids</taxon>
        <taxon>fabids</taxon>
        <taxon>Malpighiales</taxon>
        <taxon>Passifloraceae</taxon>
        <taxon>Turnera</taxon>
    </lineage>
</organism>
<reference evidence="11" key="1">
    <citation type="submission" date="2022-02" db="EMBL/GenBank/DDBJ databases">
        <authorList>
            <person name="Henning P.M."/>
            <person name="McCubbin A.G."/>
            <person name="Shore J.S."/>
        </authorList>
    </citation>
    <scope>NUCLEOTIDE SEQUENCE</scope>
    <source>
        <strain evidence="11">F60SS</strain>
        <tissue evidence="11">Leaves</tissue>
    </source>
</reference>